<feature type="transmembrane region" description="Helical" evidence="1">
    <location>
        <begin position="18"/>
        <end position="38"/>
    </location>
</feature>
<reference evidence="3" key="1">
    <citation type="submission" date="2008-04" db="EMBL/GenBank/DDBJ databases">
        <title>Draft genome sequence of Providencia stuartii (ATCC 25827).</title>
        <authorList>
            <person name="Sudarsanam P."/>
            <person name="Ley R."/>
            <person name="Guruge J."/>
            <person name="Turnbaugh P.J."/>
            <person name="Mahowald M."/>
            <person name="Liep D."/>
            <person name="Gordon J."/>
        </authorList>
    </citation>
    <scope>NUCLEOTIDE SEQUENCE [LARGE SCALE GENOMIC DNA]</scope>
    <source>
        <strain evidence="3">ATCC 25827</strain>
    </source>
</reference>
<gene>
    <name evidence="2" type="ORF">PROSTU_01241</name>
</gene>
<dbReference type="AlphaFoldDB" id="A0AA87CSC3"/>
<keyword evidence="1" id="KW-0472">Membrane</keyword>
<protein>
    <submittedName>
        <fullName evidence="2">Uncharacterized protein</fullName>
    </submittedName>
</protein>
<dbReference type="EMBL" id="ABJD02000099">
    <property type="protein sequence ID" value="EDU60707.1"/>
    <property type="molecule type" value="Genomic_DNA"/>
</dbReference>
<proteinExistence type="predicted"/>
<organism evidence="2 3">
    <name type="scientific">Providencia stuartii ATCC 25827</name>
    <dbReference type="NCBI Taxonomy" id="471874"/>
    <lineage>
        <taxon>Bacteria</taxon>
        <taxon>Pseudomonadati</taxon>
        <taxon>Pseudomonadota</taxon>
        <taxon>Gammaproteobacteria</taxon>
        <taxon>Enterobacterales</taxon>
        <taxon>Morganellaceae</taxon>
        <taxon>Providencia</taxon>
    </lineage>
</organism>
<name>A0AA87CSC3_PROST</name>
<evidence type="ECO:0000313" key="3">
    <source>
        <dbReference type="Proteomes" id="UP000004506"/>
    </source>
</evidence>
<accession>A0AA87CSC3</accession>
<evidence type="ECO:0000256" key="1">
    <source>
        <dbReference type="SAM" id="Phobius"/>
    </source>
</evidence>
<dbReference type="Proteomes" id="UP000004506">
    <property type="component" value="Unassembled WGS sequence"/>
</dbReference>
<keyword evidence="1" id="KW-0812">Transmembrane</keyword>
<reference evidence="2 3" key="3">
    <citation type="submission" date="2008-05" db="EMBL/GenBank/DDBJ databases">
        <authorList>
            <person name="Fulton L."/>
            <person name="Clifton S."/>
            <person name="Fulton B."/>
            <person name="Xu J."/>
            <person name="Minx P."/>
            <person name="Pepin K.H."/>
            <person name="Johnson M."/>
            <person name="Thiruvilangam P."/>
            <person name="Bhonagiri V."/>
            <person name="Nash W.E."/>
            <person name="Mardis E.R."/>
            <person name="Wilson R.K."/>
        </authorList>
    </citation>
    <scope>NUCLEOTIDE SEQUENCE [LARGE SCALE GENOMIC DNA]</scope>
    <source>
        <strain evidence="2 3">ATCC 25827</strain>
    </source>
</reference>
<comment type="caution">
    <text evidence="2">The sequence shown here is derived from an EMBL/GenBank/DDBJ whole genome shotgun (WGS) entry which is preliminary data.</text>
</comment>
<evidence type="ECO:0000313" key="2">
    <source>
        <dbReference type="EMBL" id="EDU60707.1"/>
    </source>
</evidence>
<keyword evidence="1" id="KW-1133">Transmembrane helix</keyword>
<reference evidence="3" key="2">
    <citation type="submission" date="2008-04" db="EMBL/GenBank/DDBJ databases">
        <title>Draft genome sequence of Providencia stuartii(ATCC 25827).</title>
        <authorList>
            <person name="Sudarsanam P."/>
            <person name="Ley R."/>
            <person name="Guruge J."/>
            <person name="Turnbaugh P.J."/>
            <person name="Mahowald M."/>
            <person name="Liep D."/>
            <person name="Gordon J."/>
        </authorList>
    </citation>
    <scope>NUCLEOTIDE SEQUENCE [LARGE SCALE GENOMIC DNA]</scope>
    <source>
        <strain evidence="3">ATCC 25827</strain>
    </source>
</reference>
<sequence>MIRIVLQILQNIISKNEVLFKIGGLFNLLILFVLFNLLGVGDFFQVFFC</sequence>